<feature type="transmembrane region" description="Helical" evidence="10">
    <location>
        <begin position="241"/>
        <end position="261"/>
    </location>
</feature>
<evidence type="ECO:0000256" key="3">
    <source>
        <dbReference type="ARBA" id="ARBA00022741"/>
    </source>
</evidence>
<dbReference type="Pfam" id="PF00005">
    <property type="entry name" value="ABC_tran"/>
    <property type="match status" value="1"/>
</dbReference>
<dbReference type="InterPro" id="IPR027417">
    <property type="entry name" value="P-loop_NTPase"/>
</dbReference>
<evidence type="ECO:0000259" key="11">
    <source>
        <dbReference type="PROSITE" id="PS50893"/>
    </source>
</evidence>
<keyword evidence="4" id="KW-0067">ATP-binding</keyword>
<evidence type="ECO:0000313" key="15">
    <source>
        <dbReference type="Proteomes" id="UP000664480"/>
    </source>
</evidence>
<reference evidence="14 15" key="1">
    <citation type="submission" date="2021-03" db="EMBL/GenBank/DDBJ databases">
        <title>novel species isolated from a fishpond in China.</title>
        <authorList>
            <person name="Lu H."/>
            <person name="Cai Z."/>
        </authorList>
    </citation>
    <scope>NUCLEOTIDE SEQUENCE [LARGE SCALE GENOMIC DNA]</scope>
    <source>
        <strain evidence="14 15">YJ13C</strain>
    </source>
</reference>
<dbReference type="CDD" id="cd18571">
    <property type="entry name" value="ABC_6TM_peptidase_like"/>
    <property type="match status" value="1"/>
</dbReference>
<dbReference type="Gene3D" id="3.40.50.300">
    <property type="entry name" value="P-loop containing nucleotide triphosphate hydrolases"/>
    <property type="match status" value="1"/>
</dbReference>
<dbReference type="InterPro" id="IPR036640">
    <property type="entry name" value="ABC1_TM_sf"/>
</dbReference>
<dbReference type="Gene3D" id="1.20.1560.10">
    <property type="entry name" value="ABC transporter type 1, transmembrane domain"/>
    <property type="match status" value="1"/>
</dbReference>
<dbReference type="SMART" id="SM00382">
    <property type="entry name" value="AAA"/>
    <property type="match status" value="1"/>
</dbReference>
<keyword evidence="8" id="KW-0080">Bacteriocin transport</keyword>
<evidence type="ECO:0000256" key="5">
    <source>
        <dbReference type="ARBA" id="ARBA00022927"/>
    </source>
</evidence>
<feature type="transmembrane region" description="Helical" evidence="10">
    <location>
        <begin position="282"/>
        <end position="304"/>
    </location>
</feature>
<comment type="caution">
    <text evidence="14">The sequence shown here is derived from an EMBL/GenBank/DDBJ whole genome shotgun (WGS) entry which is preliminary data.</text>
</comment>
<evidence type="ECO:0000313" key="14">
    <source>
        <dbReference type="EMBL" id="MBN7814701.1"/>
    </source>
</evidence>
<comment type="subcellular location">
    <subcellularLocation>
        <location evidence="1">Cell membrane</location>
        <topology evidence="1">Multi-pass membrane protein</topology>
    </subcellularLocation>
</comment>
<keyword evidence="6 10" id="KW-1133">Transmembrane helix</keyword>
<evidence type="ECO:0000256" key="9">
    <source>
        <dbReference type="SAM" id="Coils"/>
    </source>
</evidence>
<keyword evidence="7 10" id="KW-0472">Membrane</keyword>
<dbReference type="InterPro" id="IPR005074">
    <property type="entry name" value="Peptidase_C39"/>
</dbReference>
<dbReference type="CDD" id="cd02418">
    <property type="entry name" value="Peptidase_C39B"/>
    <property type="match status" value="1"/>
</dbReference>
<feature type="coiled-coil region" evidence="9">
    <location>
        <begin position="452"/>
        <end position="479"/>
    </location>
</feature>
<dbReference type="SUPFAM" id="SSF52540">
    <property type="entry name" value="P-loop containing nucleoside triphosphate hydrolases"/>
    <property type="match status" value="1"/>
</dbReference>
<keyword evidence="2 10" id="KW-0812">Transmembrane</keyword>
<dbReference type="InterPro" id="IPR003593">
    <property type="entry name" value="AAA+_ATPase"/>
</dbReference>
<evidence type="ECO:0000256" key="4">
    <source>
        <dbReference type="ARBA" id="ARBA00022840"/>
    </source>
</evidence>
<sequence>MKPSFPYYKQPDSKDCGPTCLRIIAKYYGKLISLEEIRKLSETTRSGSNLLKLSDAAEAIGFKSIGAKLDFKKLEQAQFPLIVFWDKNHFVVVYRIKNGKVYLSDPAYGLIQLTKEEFISRWIGNNATEQSKEGITLLLEPTPKFKELKWERSNHLSLKFLFQYLLKYNNLIIQLTVGLLVGSLLQLIFPFLTQSIVDIGIQNQDIGFIYLVLTAQLMLFFGRTSVEVFRSWILLHLSTRINISLVSDFFIKLMNLPISFFDTRMTGDIMQRINDHKRIENLLTGSTLNTLFSFFNLFVFGVVLLYYSPLIFLIFMGGSILYIFWILYFLKRRKELDYMRFGQLSQEQSTVIELINGMQEIKLHNAETQKRWKWEFAQARLFQVSIKTLALEQTQGVGSSIINELKNILVTFSSALLVIEGQLTLGMMLSLQYIIGQLNGPIMGIVTFVRTYQDAKISLERLNEIHEKEEEEAKDRQLLYDIKPQEDLIIENLSFRYMGAEENVLKGINLNVPCNKITAVVGASGCGKTTLMKLLLKFYEPNKGKIQYGQNNFDSISARSWRDHCGVVMQEGYIFNDTIAANIAVGEEVIDLNKLVVAAQTANIDDFIQSLPLKYNTVIGNEGIGISTGQKQRLFIARAVYKNPEILFFDEATSALDAKNERVVMENLNNFLKGKTVFIIAHRLSTVRNADQIIVMDDGEIKESGTHEELILLSGVYYNLVKNQLDLEKISAN</sequence>
<name>A0ABS3CC73_9BACT</name>
<evidence type="ECO:0000256" key="7">
    <source>
        <dbReference type="ARBA" id="ARBA00023136"/>
    </source>
</evidence>
<keyword evidence="5" id="KW-0813">Transport</keyword>
<keyword evidence="3" id="KW-0547">Nucleotide-binding</keyword>
<dbReference type="EMBL" id="JAFKCU010000001">
    <property type="protein sequence ID" value="MBN7814701.1"/>
    <property type="molecule type" value="Genomic_DNA"/>
</dbReference>
<organism evidence="14 15">
    <name type="scientific">Algoriphagus pacificus</name>
    <dbReference type="NCBI Taxonomy" id="2811234"/>
    <lineage>
        <taxon>Bacteria</taxon>
        <taxon>Pseudomonadati</taxon>
        <taxon>Bacteroidota</taxon>
        <taxon>Cytophagia</taxon>
        <taxon>Cytophagales</taxon>
        <taxon>Cyclobacteriaceae</taxon>
        <taxon>Algoriphagus</taxon>
    </lineage>
</organism>
<evidence type="ECO:0000256" key="6">
    <source>
        <dbReference type="ARBA" id="ARBA00022989"/>
    </source>
</evidence>
<dbReference type="InterPro" id="IPR039421">
    <property type="entry name" value="Type_1_exporter"/>
</dbReference>
<dbReference type="PROSITE" id="PS50893">
    <property type="entry name" value="ABC_TRANSPORTER_2"/>
    <property type="match status" value="1"/>
</dbReference>
<dbReference type="Proteomes" id="UP000664480">
    <property type="component" value="Unassembled WGS sequence"/>
</dbReference>
<feature type="transmembrane region" description="Helical" evidence="10">
    <location>
        <begin position="408"/>
        <end position="435"/>
    </location>
</feature>
<feature type="transmembrane region" description="Helical" evidence="10">
    <location>
        <begin position="171"/>
        <end position="193"/>
    </location>
</feature>
<keyword evidence="15" id="KW-1185">Reference proteome</keyword>
<evidence type="ECO:0000256" key="1">
    <source>
        <dbReference type="ARBA" id="ARBA00004651"/>
    </source>
</evidence>
<dbReference type="Gene3D" id="3.90.70.10">
    <property type="entry name" value="Cysteine proteinases"/>
    <property type="match status" value="1"/>
</dbReference>
<dbReference type="PANTHER" id="PTHR24221">
    <property type="entry name" value="ATP-BINDING CASSETTE SUB-FAMILY B"/>
    <property type="match status" value="1"/>
</dbReference>
<dbReference type="PROSITE" id="PS50990">
    <property type="entry name" value="PEPTIDASE_C39"/>
    <property type="match status" value="1"/>
</dbReference>
<dbReference type="InterPro" id="IPR003439">
    <property type="entry name" value="ABC_transporter-like_ATP-bd"/>
</dbReference>
<feature type="transmembrane region" description="Helical" evidence="10">
    <location>
        <begin position="205"/>
        <end position="221"/>
    </location>
</feature>
<dbReference type="SUPFAM" id="SSF90123">
    <property type="entry name" value="ABC transporter transmembrane region"/>
    <property type="match status" value="1"/>
</dbReference>
<dbReference type="InterPro" id="IPR011527">
    <property type="entry name" value="ABC1_TM_dom"/>
</dbReference>
<dbReference type="PANTHER" id="PTHR24221:SF654">
    <property type="entry name" value="ATP-BINDING CASSETTE SUB-FAMILY B MEMBER 6"/>
    <property type="match status" value="1"/>
</dbReference>
<feature type="domain" description="ABC transporter" evidence="11">
    <location>
        <begin position="488"/>
        <end position="723"/>
    </location>
</feature>
<evidence type="ECO:0000259" key="12">
    <source>
        <dbReference type="PROSITE" id="PS50929"/>
    </source>
</evidence>
<feature type="domain" description="Peptidase C39" evidence="13">
    <location>
        <begin position="10"/>
        <end position="129"/>
    </location>
</feature>
<evidence type="ECO:0000256" key="10">
    <source>
        <dbReference type="SAM" id="Phobius"/>
    </source>
</evidence>
<dbReference type="PROSITE" id="PS50929">
    <property type="entry name" value="ABC_TM1F"/>
    <property type="match status" value="1"/>
</dbReference>
<feature type="domain" description="ABC transmembrane type-1" evidence="12">
    <location>
        <begin position="173"/>
        <end position="454"/>
    </location>
</feature>
<evidence type="ECO:0000259" key="13">
    <source>
        <dbReference type="PROSITE" id="PS50990"/>
    </source>
</evidence>
<dbReference type="RefSeq" id="WP_206585328.1">
    <property type="nucleotide sequence ID" value="NZ_JAFKCU010000001.1"/>
</dbReference>
<accession>A0ABS3CC73</accession>
<dbReference type="Pfam" id="PF03412">
    <property type="entry name" value="Peptidase_C39"/>
    <property type="match status" value="1"/>
</dbReference>
<dbReference type="Pfam" id="PF00664">
    <property type="entry name" value="ABC_membrane"/>
    <property type="match status" value="1"/>
</dbReference>
<evidence type="ECO:0000256" key="8">
    <source>
        <dbReference type="ARBA" id="ARBA00043264"/>
    </source>
</evidence>
<gene>
    <name evidence="14" type="ORF">J0A69_04640</name>
</gene>
<evidence type="ECO:0000256" key="2">
    <source>
        <dbReference type="ARBA" id="ARBA00022692"/>
    </source>
</evidence>
<protein>
    <submittedName>
        <fullName evidence="14">Peptidase domain-containing ABC transporter</fullName>
    </submittedName>
</protein>
<proteinExistence type="predicted"/>
<feature type="transmembrane region" description="Helical" evidence="10">
    <location>
        <begin position="310"/>
        <end position="330"/>
    </location>
</feature>
<keyword evidence="5" id="KW-0653">Protein transport</keyword>
<keyword evidence="9" id="KW-0175">Coiled coil</keyword>